<keyword evidence="9" id="KW-0464">Manganese</keyword>
<keyword evidence="8 12" id="KW-0904">Protein phosphatase</keyword>
<gene>
    <name evidence="14" type="ORF">CEY00_Acc27090</name>
</gene>
<dbReference type="GO" id="GO:0005737">
    <property type="term" value="C:cytoplasm"/>
    <property type="evidence" value="ECO:0007669"/>
    <property type="project" value="UniProtKB-ARBA"/>
</dbReference>
<dbReference type="CDD" id="cd00143">
    <property type="entry name" value="PP2Cc"/>
    <property type="match status" value="1"/>
</dbReference>
<evidence type="ECO:0000313" key="15">
    <source>
        <dbReference type="Proteomes" id="UP000241394"/>
    </source>
</evidence>
<dbReference type="Pfam" id="PF00481">
    <property type="entry name" value="PP2C"/>
    <property type="match status" value="1"/>
</dbReference>
<dbReference type="PANTHER" id="PTHR13832:SF620">
    <property type="entry name" value="PROTEIN PHOSPHATASE 2C 13-RELATED"/>
    <property type="match status" value="1"/>
</dbReference>
<proteinExistence type="inferred from homology"/>
<keyword evidence="15" id="KW-1185">Reference proteome</keyword>
<keyword evidence="6 12" id="KW-0378">Hydrolase</keyword>
<evidence type="ECO:0000256" key="5">
    <source>
        <dbReference type="ARBA" id="ARBA00022723"/>
    </source>
</evidence>
<evidence type="ECO:0000259" key="13">
    <source>
        <dbReference type="PROSITE" id="PS51746"/>
    </source>
</evidence>
<dbReference type="PROSITE" id="PS01032">
    <property type="entry name" value="PPM_1"/>
    <property type="match status" value="1"/>
</dbReference>
<comment type="cofactor">
    <cofactor evidence="2">
        <name>Mg(2+)</name>
        <dbReference type="ChEBI" id="CHEBI:18420"/>
    </cofactor>
</comment>
<dbReference type="FunFam" id="3.60.40.10:FF:000004">
    <property type="entry name" value="Probable protein phosphatase 2C 22"/>
    <property type="match status" value="1"/>
</dbReference>
<dbReference type="InterPro" id="IPR036457">
    <property type="entry name" value="PPM-type-like_dom_sf"/>
</dbReference>
<sequence>MIASPKMTAEAEVLCQQSISVLDFQYLHVSNPIDNHFLDVSTTTPPQKTFPIGCEVGASESVSIEIIRSESEGKGKLHIAIQTQASQLVVSWKNSFQTTVIEPSATKFVPSIRSGSHTDKGYRESNEDEHIHVDDLSAHLGYIFGCPLPSAFYAVFDGHGGSNAAAAFVKENAMRLFFEDANLPQASDIDELFLEMLEGSHRKAFLLADQALAEECSVPVSCGTTALTALILGRHLIVANAGDCRAVLCRKGVAVQMSQDHRPSYSQERERVEMLGGYIEYGYLNGDLAVTRALGDWYMKFPLGSASPLTAEPEVQQIMLTEDDEFLIVACDGIWDVMSNEDAVSLVRRGLRRHDDPHQCARELVNEALRLSTSDNLTAIVVCFTSPVCRESTPQRPRLRCCSLSEEARNRLRSLLKGN</sequence>
<reference evidence="15" key="2">
    <citation type="journal article" date="2018" name="BMC Genomics">
        <title>A manually annotated Actinidia chinensis var. chinensis (kiwifruit) genome highlights the challenges associated with draft genomes and gene prediction in plants.</title>
        <authorList>
            <person name="Pilkington S.M."/>
            <person name="Crowhurst R."/>
            <person name="Hilario E."/>
            <person name="Nardozza S."/>
            <person name="Fraser L."/>
            <person name="Peng Y."/>
            <person name="Gunaseelan K."/>
            <person name="Simpson R."/>
            <person name="Tahir J."/>
            <person name="Deroles S.C."/>
            <person name="Templeton K."/>
            <person name="Luo Z."/>
            <person name="Davy M."/>
            <person name="Cheng C."/>
            <person name="McNeilage M."/>
            <person name="Scaglione D."/>
            <person name="Liu Y."/>
            <person name="Zhang Q."/>
            <person name="Datson P."/>
            <person name="De Silva N."/>
            <person name="Gardiner S.E."/>
            <person name="Bassett H."/>
            <person name="Chagne D."/>
            <person name="McCallum J."/>
            <person name="Dzierzon H."/>
            <person name="Deng C."/>
            <person name="Wang Y.Y."/>
            <person name="Barron L."/>
            <person name="Manako K."/>
            <person name="Bowen J."/>
            <person name="Foster T.M."/>
            <person name="Erridge Z.A."/>
            <person name="Tiffin H."/>
            <person name="Waite C.N."/>
            <person name="Davies K.M."/>
            <person name="Grierson E.P."/>
            <person name="Laing W.A."/>
            <person name="Kirk R."/>
            <person name="Chen X."/>
            <person name="Wood M."/>
            <person name="Montefiori M."/>
            <person name="Brummell D.A."/>
            <person name="Schwinn K.E."/>
            <person name="Catanach A."/>
            <person name="Fullerton C."/>
            <person name="Li D."/>
            <person name="Meiyalaghan S."/>
            <person name="Nieuwenhuizen N."/>
            <person name="Read N."/>
            <person name="Prakash R."/>
            <person name="Hunter D."/>
            <person name="Zhang H."/>
            <person name="McKenzie M."/>
            <person name="Knabel M."/>
            <person name="Harris A."/>
            <person name="Allan A.C."/>
            <person name="Gleave A."/>
            <person name="Chen A."/>
            <person name="Janssen B.J."/>
            <person name="Plunkett B."/>
            <person name="Ampomah-Dwamena C."/>
            <person name="Voogd C."/>
            <person name="Leif D."/>
            <person name="Lafferty D."/>
            <person name="Souleyre E.J.F."/>
            <person name="Varkonyi-Gasic E."/>
            <person name="Gambi F."/>
            <person name="Hanley J."/>
            <person name="Yao J.L."/>
            <person name="Cheung J."/>
            <person name="David K.M."/>
            <person name="Warren B."/>
            <person name="Marsh K."/>
            <person name="Snowden K.C."/>
            <person name="Lin-Wang K."/>
            <person name="Brian L."/>
            <person name="Martinez-Sanchez M."/>
            <person name="Wang M."/>
            <person name="Ileperuma N."/>
            <person name="Macnee N."/>
            <person name="Campin R."/>
            <person name="McAtee P."/>
            <person name="Drummond R.S.M."/>
            <person name="Espley R.V."/>
            <person name="Ireland H.S."/>
            <person name="Wu R."/>
            <person name="Atkinson R.G."/>
            <person name="Karunairetnam S."/>
            <person name="Bulley S."/>
            <person name="Chunkath S."/>
            <person name="Hanley Z."/>
            <person name="Storey R."/>
            <person name="Thrimawithana A.H."/>
            <person name="Thomson S."/>
            <person name="David C."/>
            <person name="Testolin R."/>
            <person name="Huang H."/>
            <person name="Hellens R.P."/>
            <person name="Schaffer R.J."/>
        </authorList>
    </citation>
    <scope>NUCLEOTIDE SEQUENCE [LARGE SCALE GENOMIC DNA]</scope>
    <source>
        <strain evidence="15">cv. Red5</strain>
    </source>
</reference>
<dbReference type="STRING" id="1590841.A0A2R6PJI3"/>
<evidence type="ECO:0000256" key="12">
    <source>
        <dbReference type="RuleBase" id="RU003465"/>
    </source>
</evidence>
<dbReference type="InterPro" id="IPR015655">
    <property type="entry name" value="PP2C"/>
</dbReference>
<dbReference type="SMART" id="SM00331">
    <property type="entry name" value="PP2C_SIG"/>
    <property type="match status" value="1"/>
</dbReference>
<dbReference type="OMA" id="EIRIHDS"/>
<keyword evidence="7" id="KW-0460">Magnesium</keyword>
<dbReference type="GO" id="GO:0004722">
    <property type="term" value="F:protein serine/threonine phosphatase activity"/>
    <property type="evidence" value="ECO:0007669"/>
    <property type="project" value="UniProtKB-EC"/>
</dbReference>
<evidence type="ECO:0000256" key="10">
    <source>
        <dbReference type="ARBA" id="ARBA00047761"/>
    </source>
</evidence>
<dbReference type="SUPFAM" id="SSF81606">
    <property type="entry name" value="PP2C-like"/>
    <property type="match status" value="1"/>
</dbReference>
<dbReference type="OrthoDB" id="10264738at2759"/>
<evidence type="ECO:0000313" key="14">
    <source>
        <dbReference type="EMBL" id="PSR92473.1"/>
    </source>
</evidence>
<comment type="similarity">
    <text evidence="3 12">Belongs to the PP2C family.</text>
</comment>
<reference evidence="14 15" key="1">
    <citation type="submission" date="2017-07" db="EMBL/GenBank/DDBJ databases">
        <title>An improved, manually edited Actinidia chinensis var. chinensis (kiwifruit) genome highlights the challenges associated with draft genomes and gene prediction in plants.</title>
        <authorList>
            <person name="Pilkington S."/>
            <person name="Crowhurst R."/>
            <person name="Hilario E."/>
            <person name="Nardozza S."/>
            <person name="Fraser L."/>
            <person name="Peng Y."/>
            <person name="Gunaseelan K."/>
            <person name="Simpson R."/>
            <person name="Tahir J."/>
            <person name="Deroles S."/>
            <person name="Templeton K."/>
            <person name="Luo Z."/>
            <person name="Davy M."/>
            <person name="Cheng C."/>
            <person name="Mcneilage M."/>
            <person name="Scaglione D."/>
            <person name="Liu Y."/>
            <person name="Zhang Q."/>
            <person name="Datson P."/>
            <person name="De Silva N."/>
            <person name="Gardiner S."/>
            <person name="Bassett H."/>
            <person name="Chagne D."/>
            <person name="Mccallum J."/>
            <person name="Dzierzon H."/>
            <person name="Deng C."/>
            <person name="Wang Y.-Y."/>
            <person name="Barron N."/>
            <person name="Manako K."/>
            <person name="Bowen J."/>
            <person name="Foster T."/>
            <person name="Erridge Z."/>
            <person name="Tiffin H."/>
            <person name="Waite C."/>
            <person name="Davies K."/>
            <person name="Grierson E."/>
            <person name="Laing W."/>
            <person name="Kirk R."/>
            <person name="Chen X."/>
            <person name="Wood M."/>
            <person name="Montefiori M."/>
            <person name="Brummell D."/>
            <person name="Schwinn K."/>
            <person name="Catanach A."/>
            <person name="Fullerton C."/>
            <person name="Li D."/>
            <person name="Meiyalaghan S."/>
            <person name="Nieuwenhuizen N."/>
            <person name="Read N."/>
            <person name="Prakash R."/>
            <person name="Hunter D."/>
            <person name="Zhang H."/>
            <person name="Mckenzie M."/>
            <person name="Knabel M."/>
            <person name="Harris A."/>
            <person name="Allan A."/>
            <person name="Chen A."/>
            <person name="Janssen B."/>
            <person name="Plunkett B."/>
            <person name="Dwamena C."/>
            <person name="Voogd C."/>
            <person name="Leif D."/>
            <person name="Lafferty D."/>
            <person name="Souleyre E."/>
            <person name="Varkonyi-Gasic E."/>
            <person name="Gambi F."/>
            <person name="Hanley J."/>
            <person name="Yao J.-L."/>
            <person name="Cheung J."/>
            <person name="David K."/>
            <person name="Warren B."/>
            <person name="Marsh K."/>
            <person name="Snowden K."/>
            <person name="Lin-Wang K."/>
            <person name="Brian L."/>
            <person name="Martinez-Sanchez M."/>
            <person name="Wang M."/>
            <person name="Ileperuma N."/>
            <person name="Macnee N."/>
            <person name="Campin R."/>
            <person name="Mcatee P."/>
            <person name="Drummond R."/>
            <person name="Espley R."/>
            <person name="Ireland H."/>
            <person name="Wu R."/>
            <person name="Atkinson R."/>
            <person name="Karunairetnam S."/>
            <person name="Bulley S."/>
            <person name="Chunkath S."/>
            <person name="Hanley Z."/>
            <person name="Storey R."/>
            <person name="Thrimawithana A."/>
            <person name="Thomson S."/>
            <person name="David C."/>
            <person name="Testolin R."/>
        </authorList>
    </citation>
    <scope>NUCLEOTIDE SEQUENCE [LARGE SCALE GENOMIC DNA]</scope>
    <source>
        <strain evidence="15">cv. Red5</strain>
        <tissue evidence="14">Young leaf</tissue>
    </source>
</reference>
<dbReference type="EC" id="3.1.3.16" evidence="4"/>
<evidence type="ECO:0000256" key="2">
    <source>
        <dbReference type="ARBA" id="ARBA00001946"/>
    </source>
</evidence>
<dbReference type="EMBL" id="NKQK01000024">
    <property type="protein sequence ID" value="PSR92473.1"/>
    <property type="molecule type" value="Genomic_DNA"/>
</dbReference>
<name>A0A2R6PJI3_ACTCC</name>
<dbReference type="InterPro" id="IPR001932">
    <property type="entry name" value="PPM-type_phosphatase-like_dom"/>
</dbReference>
<dbReference type="SMART" id="SM00332">
    <property type="entry name" value="PP2Cc"/>
    <property type="match status" value="1"/>
</dbReference>
<comment type="cofactor">
    <cofactor evidence="1">
        <name>Mn(2+)</name>
        <dbReference type="ChEBI" id="CHEBI:29035"/>
    </cofactor>
</comment>
<dbReference type="PROSITE" id="PS51746">
    <property type="entry name" value="PPM_2"/>
    <property type="match status" value="1"/>
</dbReference>
<evidence type="ECO:0000256" key="6">
    <source>
        <dbReference type="ARBA" id="ARBA00022801"/>
    </source>
</evidence>
<evidence type="ECO:0000256" key="3">
    <source>
        <dbReference type="ARBA" id="ARBA00006702"/>
    </source>
</evidence>
<protein>
    <recommendedName>
        <fullName evidence="4">protein-serine/threonine phosphatase</fullName>
        <ecNumber evidence="4">3.1.3.16</ecNumber>
    </recommendedName>
</protein>
<dbReference type="Gene3D" id="3.60.40.10">
    <property type="entry name" value="PPM-type phosphatase domain"/>
    <property type="match status" value="1"/>
</dbReference>
<evidence type="ECO:0000256" key="11">
    <source>
        <dbReference type="ARBA" id="ARBA00048336"/>
    </source>
</evidence>
<dbReference type="PANTHER" id="PTHR13832">
    <property type="entry name" value="PROTEIN PHOSPHATASE 2C"/>
    <property type="match status" value="1"/>
</dbReference>
<evidence type="ECO:0000256" key="9">
    <source>
        <dbReference type="ARBA" id="ARBA00023211"/>
    </source>
</evidence>
<dbReference type="Gramene" id="PSR92473">
    <property type="protein sequence ID" value="PSR92473"/>
    <property type="gene ID" value="CEY00_Acc27090"/>
</dbReference>
<dbReference type="InParanoid" id="A0A2R6PJI3"/>
<evidence type="ECO:0000256" key="1">
    <source>
        <dbReference type="ARBA" id="ARBA00001936"/>
    </source>
</evidence>
<dbReference type="GO" id="GO:0005634">
    <property type="term" value="C:nucleus"/>
    <property type="evidence" value="ECO:0007669"/>
    <property type="project" value="UniProtKB-ARBA"/>
</dbReference>
<dbReference type="GO" id="GO:0046872">
    <property type="term" value="F:metal ion binding"/>
    <property type="evidence" value="ECO:0007669"/>
    <property type="project" value="UniProtKB-KW"/>
</dbReference>
<organism evidence="14 15">
    <name type="scientific">Actinidia chinensis var. chinensis</name>
    <name type="common">Chinese soft-hair kiwi</name>
    <dbReference type="NCBI Taxonomy" id="1590841"/>
    <lineage>
        <taxon>Eukaryota</taxon>
        <taxon>Viridiplantae</taxon>
        <taxon>Streptophyta</taxon>
        <taxon>Embryophyta</taxon>
        <taxon>Tracheophyta</taxon>
        <taxon>Spermatophyta</taxon>
        <taxon>Magnoliopsida</taxon>
        <taxon>eudicotyledons</taxon>
        <taxon>Gunneridae</taxon>
        <taxon>Pentapetalae</taxon>
        <taxon>asterids</taxon>
        <taxon>Ericales</taxon>
        <taxon>Actinidiaceae</taxon>
        <taxon>Actinidia</taxon>
    </lineage>
</organism>
<keyword evidence="5" id="KW-0479">Metal-binding</keyword>
<dbReference type="AlphaFoldDB" id="A0A2R6PJI3"/>
<comment type="caution">
    <text evidence="14">The sequence shown here is derived from an EMBL/GenBank/DDBJ whole genome shotgun (WGS) entry which is preliminary data.</text>
</comment>
<dbReference type="InterPro" id="IPR000222">
    <property type="entry name" value="PP2C_BS"/>
</dbReference>
<feature type="domain" description="PPM-type phosphatase" evidence="13">
    <location>
        <begin position="113"/>
        <end position="384"/>
    </location>
</feature>
<accession>A0A2R6PJI3</accession>
<dbReference type="Proteomes" id="UP000241394">
    <property type="component" value="Chromosome LG24"/>
</dbReference>
<evidence type="ECO:0000256" key="4">
    <source>
        <dbReference type="ARBA" id="ARBA00013081"/>
    </source>
</evidence>
<comment type="catalytic activity">
    <reaction evidence="10">
        <text>O-phospho-L-seryl-[protein] + H2O = L-seryl-[protein] + phosphate</text>
        <dbReference type="Rhea" id="RHEA:20629"/>
        <dbReference type="Rhea" id="RHEA-COMP:9863"/>
        <dbReference type="Rhea" id="RHEA-COMP:11604"/>
        <dbReference type="ChEBI" id="CHEBI:15377"/>
        <dbReference type="ChEBI" id="CHEBI:29999"/>
        <dbReference type="ChEBI" id="CHEBI:43474"/>
        <dbReference type="ChEBI" id="CHEBI:83421"/>
        <dbReference type="EC" id="3.1.3.16"/>
    </reaction>
</comment>
<evidence type="ECO:0000256" key="7">
    <source>
        <dbReference type="ARBA" id="ARBA00022842"/>
    </source>
</evidence>
<comment type="catalytic activity">
    <reaction evidence="11">
        <text>O-phospho-L-threonyl-[protein] + H2O = L-threonyl-[protein] + phosphate</text>
        <dbReference type="Rhea" id="RHEA:47004"/>
        <dbReference type="Rhea" id="RHEA-COMP:11060"/>
        <dbReference type="Rhea" id="RHEA-COMP:11605"/>
        <dbReference type="ChEBI" id="CHEBI:15377"/>
        <dbReference type="ChEBI" id="CHEBI:30013"/>
        <dbReference type="ChEBI" id="CHEBI:43474"/>
        <dbReference type="ChEBI" id="CHEBI:61977"/>
        <dbReference type="EC" id="3.1.3.16"/>
    </reaction>
</comment>
<evidence type="ECO:0000256" key="8">
    <source>
        <dbReference type="ARBA" id="ARBA00022912"/>
    </source>
</evidence>